<organism evidence="10 11">
    <name type="scientific">Senegalia massiliensis</name>
    <dbReference type="NCBI Taxonomy" id="1720316"/>
    <lineage>
        <taxon>Bacteria</taxon>
        <taxon>Bacillati</taxon>
        <taxon>Bacillota</taxon>
        <taxon>Clostridia</taxon>
        <taxon>Eubacteriales</taxon>
        <taxon>Clostridiaceae</taxon>
        <taxon>Senegalia</taxon>
    </lineage>
</organism>
<comment type="subcellular location">
    <subcellularLocation>
        <location evidence="1 8">Cell membrane</location>
        <topology evidence="1 8">Multi-pass membrane protein</topology>
    </subcellularLocation>
</comment>
<accession>A0A845R2H1</accession>
<evidence type="ECO:0000256" key="5">
    <source>
        <dbReference type="ARBA" id="ARBA00022692"/>
    </source>
</evidence>
<feature type="transmembrane region" description="Helical" evidence="8">
    <location>
        <begin position="251"/>
        <end position="276"/>
    </location>
</feature>
<dbReference type="InterPro" id="IPR000515">
    <property type="entry name" value="MetI-like"/>
</dbReference>
<feature type="domain" description="ABC transmembrane type-1" evidence="9">
    <location>
        <begin position="66"/>
        <end position="272"/>
    </location>
</feature>
<proteinExistence type="inferred from homology"/>
<dbReference type="InterPro" id="IPR005672">
    <property type="entry name" value="Phosphate_PstA"/>
</dbReference>
<keyword evidence="4 8" id="KW-1003">Cell membrane</keyword>
<dbReference type="GO" id="GO:0005886">
    <property type="term" value="C:plasma membrane"/>
    <property type="evidence" value="ECO:0007669"/>
    <property type="project" value="UniProtKB-SubCell"/>
</dbReference>
<evidence type="ECO:0000256" key="4">
    <source>
        <dbReference type="ARBA" id="ARBA00022475"/>
    </source>
</evidence>
<gene>
    <name evidence="10" type="primary">pstA</name>
    <name evidence="10" type="ORF">D3Z33_07850</name>
</gene>
<keyword evidence="7 8" id="KW-0472">Membrane</keyword>
<dbReference type="InterPro" id="IPR035906">
    <property type="entry name" value="MetI-like_sf"/>
</dbReference>
<keyword evidence="5 8" id="KW-0812">Transmembrane</keyword>
<dbReference type="EMBL" id="QXXA01000007">
    <property type="protein sequence ID" value="NBI06773.1"/>
    <property type="molecule type" value="Genomic_DNA"/>
</dbReference>
<dbReference type="SUPFAM" id="SSF161098">
    <property type="entry name" value="MetI-like"/>
    <property type="match status" value="1"/>
</dbReference>
<dbReference type="Proteomes" id="UP000467132">
    <property type="component" value="Unassembled WGS sequence"/>
</dbReference>
<dbReference type="PROSITE" id="PS50928">
    <property type="entry name" value="ABC_TM1"/>
    <property type="match status" value="1"/>
</dbReference>
<dbReference type="GO" id="GO:0035435">
    <property type="term" value="P:phosphate ion transmembrane transport"/>
    <property type="evidence" value="ECO:0007669"/>
    <property type="project" value="InterPro"/>
</dbReference>
<protein>
    <recommendedName>
        <fullName evidence="8">Phosphate transport system permease protein PstA</fullName>
    </recommendedName>
</protein>
<dbReference type="PANTHER" id="PTHR43470">
    <property type="entry name" value="PHOSPHATE TRANSPORT SYSTEM PERMEASE PROTEIN PSTA-RELATED"/>
    <property type="match status" value="1"/>
</dbReference>
<comment type="caution">
    <text evidence="10">The sequence shown here is derived from an EMBL/GenBank/DDBJ whole genome shotgun (WGS) entry which is preliminary data.</text>
</comment>
<feature type="transmembrane region" description="Helical" evidence="8">
    <location>
        <begin position="182"/>
        <end position="204"/>
    </location>
</feature>
<sequence length="286" mass="31342">MNNLKKRKIIDRFFHGLVFCTTSFALIVLFILLFDIFKDGTKWLSLDFFTNFTSRFIEKAGIKAAITGSIWVIFVTIIFSFPIGVGTALYLEEYSDDKSLLTRIIKLNISNLAGVPSIVFGILGLGIFVNTLGFGRSILSGGLTLTLLILPIIIVSAQEAIKSVPKELRYGAYALGITKWQVIKGVVLPYSLPGILTGSILAIARALGETAPLIMIGAVTFIAFTPESIFDKFTTLPMQIYNWSTMPQAEFHDLAAGGIIVLLILLLGANAISIILRNKYQSRIKG</sequence>
<dbReference type="AlphaFoldDB" id="A0A845R2H1"/>
<dbReference type="Gene3D" id="1.10.3720.10">
    <property type="entry name" value="MetI-like"/>
    <property type="match status" value="1"/>
</dbReference>
<keyword evidence="3" id="KW-0813">Transport</keyword>
<dbReference type="CDD" id="cd06261">
    <property type="entry name" value="TM_PBP2"/>
    <property type="match status" value="1"/>
</dbReference>
<evidence type="ECO:0000256" key="6">
    <source>
        <dbReference type="ARBA" id="ARBA00022989"/>
    </source>
</evidence>
<evidence type="ECO:0000256" key="1">
    <source>
        <dbReference type="ARBA" id="ARBA00004651"/>
    </source>
</evidence>
<dbReference type="PANTHER" id="PTHR43470:SF5">
    <property type="entry name" value="PHOSPHATE TRANSPORT SYSTEM PERMEASE PROTEIN PSTA"/>
    <property type="match status" value="1"/>
</dbReference>
<evidence type="ECO:0000256" key="2">
    <source>
        <dbReference type="ARBA" id="ARBA00007069"/>
    </source>
</evidence>
<feature type="transmembrane region" description="Helical" evidence="8">
    <location>
        <begin position="12"/>
        <end position="34"/>
    </location>
</feature>
<keyword evidence="11" id="KW-1185">Reference proteome</keyword>
<evidence type="ECO:0000313" key="11">
    <source>
        <dbReference type="Proteomes" id="UP000467132"/>
    </source>
</evidence>
<dbReference type="GO" id="GO:0005315">
    <property type="term" value="F:phosphate transmembrane transporter activity"/>
    <property type="evidence" value="ECO:0007669"/>
    <property type="project" value="InterPro"/>
</dbReference>
<feature type="transmembrane region" description="Helical" evidence="8">
    <location>
        <begin position="112"/>
        <end position="132"/>
    </location>
</feature>
<name>A0A845R2H1_9CLOT</name>
<reference evidence="10 11" key="1">
    <citation type="submission" date="2018-08" db="EMBL/GenBank/DDBJ databases">
        <title>Murine metabolic-syndrome-specific gut microbial biobank.</title>
        <authorList>
            <person name="Liu C."/>
        </authorList>
    </citation>
    <scope>NUCLEOTIDE SEQUENCE [LARGE SCALE GENOMIC DNA]</scope>
    <source>
        <strain evidence="10 11">583</strain>
    </source>
</reference>
<evidence type="ECO:0000259" key="9">
    <source>
        <dbReference type="PROSITE" id="PS50928"/>
    </source>
</evidence>
<feature type="transmembrane region" description="Helical" evidence="8">
    <location>
        <begin position="70"/>
        <end position="91"/>
    </location>
</feature>
<evidence type="ECO:0000256" key="7">
    <source>
        <dbReference type="ARBA" id="ARBA00023136"/>
    </source>
</evidence>
<evidence type="ECO:0000256" key="3">
    <source>
        <dbReference type="ARBA" id="ARBA00022448"/>
    </source>
</evidence>
<evidence type="ECO:0000256" key="8">
    <source>
        <dbReference type="RuleBase" id="RU363043"/>
    </source>
</evidence>
<comment type="similarity">
    <text evidence="2 8">Belongs to the binding-protein-dependent transport system permease family. CysTW subfamily.</text>
</comment>
<feature type="transmembrane region" description="Helical" evidence="8">
    <location>
        <begin position="138"/>
        <end position="161"/>
    </location>
</feature>
<keyword evidence="6 8" id="KW-1133">Transmembrane helix</keyword>
<dbReference type="Pfam" id="PF00528">
    <property type="entry name" value="BPD_transp_1"/>
    <property type="match status" value="1"/>
</dbReference>
<dbReference type="RefSeq" id="WP_160197243.1">
    <property type="nucleotide sequence ID" value="NZ_QXXA01000007.1"/>
</dbReference>
<dbReference type="OrthoDB" id="9785113at2"/>
<dbReference type="NCBIfam" id="TIGR00974">
    <property type="entry name" value="3a0107s02c"/>
    <property type="match status" value="1"/>
</dbReference>
<evidence type="ECO:0000313" key="10">
    <source>
        <dbReference type="EMBL" id="NBI06773.1"/>
    </source>
</evidence>